<dbReference type="SUPFAM" id="SSF55781">
    <property type="entry name" value="GAF domain-like"/>
    <property type="match status" value="1"/>
</dbReference>
<dbReference type="Gene3D" id="1.10.287.130">
    <property type="match status" value="1"/>
</dbReference>
<dbReference type="Proteomes" id="UP000252985">
    <property type="component" value="Chromosome"/>
</dbReference>
<keyword evidence="6" id="KW-0902">Two-component regulatory system</keyword>
<dbReference type="PANTHER" id="PTHR43711">
    <property type="entry name" value="TWO-COMPONENT HISTIDINE KINASE"/>
    <property type="match status" value="1"/>
</dbReference>
<organism evidence="10 11">
    <name type="scientific">Haloplanus rubicundus</name>
    <dbReference type="NCBI Taxonomy" id="1547898"/>
    <lineage>
        <taxon>Archaea</taxon>
        <taxon>Methanobacteriati</taxon>
        <taxon>Methanobacteriota</taxon>
        <taxon>Stenosarchaea group</taxon>
        <taxon>Halobacteria</taxon>
        <taxon>Halobacteriales</taxon>
        <taxon>Haloferacaceae</taxon>
        <taxon>Haloplanus</taxon>
    </lineage>
</organism>
<dbReference type="SUPFAM" id="SSF55874">
    <property type="entry name" value="ATPase domain of HSP90 chaperone/DNA topoisomerase II/histidine kinase"/>
    <property type="match status" value="1"/>
</dbReference>
<keyword evidence="8" id="KW-1133">Transmembrane helix</keyword>
<feature type="region of interest" description="Disordered" evidence="7">
    <location>
        <begin position="441"/>
        <end position="494"/>
    </location>
</feature>
<keyword evidence="8" id="KW-0812">Transmembrane</keyword>
<dbReference type="SMART" id="SM00388">
    <property type="entry name" value="HisKA"/>
    <property type="match status" value="1"/>
</dbReference>
<evidence type="ECO:0000256" key="1">
    <source>
        <dbReference type="ARBA" id="ARBA00000085"/>
    </source>
</evidence>
<feature type="transmembrane region" description="Helical" evidence="8">
    <location>
        <begin position="6"/>
        <end position="25"/>
    </location>
</feature>
<gene>
    <name evidence="10" type="ORF">DU484_05465</name>
</gene>
<evidence type="ECO:0000256" key="5">
    <source>
        <dbReference type="ARBA" id="ARBA00022777"/>
    </source>
</evidence>
<dbReference type="Pfam" id="PF13185">
    <property type="entry name" value="GAF_2"/>
    <property type="match status" value="1"/>
</dbReference>
<dbReference type="InterPro" id="IPR036890">
    <property type="entry name" value="HATPase_C_sf"/>
</dbReference>
<proteinExistence type="predicted"/>
<reference evidence="10 11" key="1">
    <citation type="submission" date="2018-07" db="EMBL/GenBank/DDBJ databases">
        <title>Genome sequences of Haloplanus sp. CBA1112.</title>
        <authorList>
            <person name="Kim Y.B."/>
            <person name="Roh S.W."/>
        </authorList>
    </citation>
    <scope>NUCLEOTIDE SEQUENCE [LARGE SCALE GENOMIC DNA]</scope>
    <source>
        <strain evidence="10 11">CBA1112</strain>
    </source>
</reference>
<feature type="transmembrane region" description="Helical" evidence="8">
    <location>
        <begin position="37"/>
        <end position="59"/>
    </location>
</feature>
<evidence type="ECO:0000256" key="6">
    <source>
        <dbReference type="ARBA" id="ARBA00023012"/>
    </source>
</evidence>
<dbReference type="InterPro" id="IPR029016">
    <property type="entry name" value="GAF-like_dom_sf"/>
</dbReference>
<dbReference type="Pfam" id="PF00512">
    <property type="entry name" value="HisKA"/>
    <property type="match status" value="1"/>
</dbReference>
<dbReference type="InterPro" id="IPR036097">
    <property type="entry name" value="HisK_dim/P_sf"/>
</dbReference>
<name>A0A345EAZ0_9EURY</name>
<dbReference type="PRINTS" id="PR00344">
    <property type="entry name" value="BCTRLSENSOR"/>
</dbReference>
<evidence type="ECO:0000313" key="11">
    <source>
        <dbReference type="Proteomes" id="UP000252985"/>
    </source>
</evidence>
<dbReference type="Gene3D" id="3.30.450.40">
    <property type="match status" value="1"/>
</dbReference>
<evidence type="ECO:0000256" key="4">
    <source>
        <dbReference type="ARBA" id="ARBA00022679"/>
    </source>
</evidence>
<dbReference type="Gene3D" id="3.30.565.10">
    <property type="entry name" value="Histidine kinase-like ATPase, C-terminal domain"/>
    <property type="match status" value="1"/>
</dbReference>
<dbReference type="AlphaFoldDB" id="A0A345EAZ0"/>
<comment type="catalytic activity">
    <reaction evidence="1">
        <text>ATP + protein L-histidine = ADP + protein N-phospho-L-histidine.</text>
        <dbReference type="EC" id="2.7.13.3"/>
    </reaction>
</comment>
<dbReference type="SMART" id="SM00387">
    <property type="entry name" value="HATPase_c"/>
    <property type="match status" value="1"/>
</dbReference>
<dbReference type="InterPro" id="IPR003661">
    <property type="entry name" value="HisK_dim/P_dom"/>
</dbReference>
<dbReference type="InterPro" id="IPR050736">
    <property type="entry name" value="Sensor_HK_Regulatory"/>
</dbReference>
<dbReference type="EC" id="2.7.13.3" evidence="2"/>
<evidence type="ECO:0000256" key="8">
    <source>
        <dbReference type="SAM" id="Phobius"/>
    </source>
</evidence>
<dbReference type="InterPro" id="IPR004358">
    <property type="entry name" value="Sig_transdc_His_kin-like_C"/>
</dbReference>
<dbReference type="InterPro" id="IPR003594">
    <property type="entry name" value="HATPase_dom"/>
</dbReference>
<feature type="transmembrane region" description="Helical" evidence="8">
    <location>
        <begin position="109"/>
        <end position="126"/>
    </location>
</feature>
<protein>
    <recommendedName>
        <fullName evidence="2">histidine kinase</fullName>
        <ecNumber evidence="2">2.7.13.3</ecNumber>
    </recommendedName>
</protein>
<dbReference type="GO" id="GO:0000155">
    <property type="term" value="F:phosphorelay sensor kinase activity"/>
    <property type="evidence" value="ECO:0007669"/>
    <property type="project" value="InterPro"/>
</dbReference>
<dbReference type="InterPro" id="IPR005467">
    <property type="entry name" value="His_kinase_dom"/>
</dbReference>
<keyword evidence="5 10" id="KW-0418">Kinase</keyword>
<keyword evidence="3" id="KW-0597">Phosphoprotein</keyword>
<dbReference type="PANTHER" id="PTHR43711:SF1">
    <property type="entry name" value="HISTIDINE KINASE 1"/>
    <property type="match status" value="1"/>
</dbReference>
<dbReference type="RefSeq" id="WP_114605316.1">
    <property type="nucleotide sequence ID" value="NZ_CP031148.1"/>
</dbReference>
<dbReference type="KEGG" id="haq:DU484_05465"/>
<dbReference type="Pfam" id="PF02518">
    <property type="entry name" value="HATPase_c"/>
    <property type="match status" value="1"/>
</dbReference>
<dbReference type="InterPro" id="IPR003018">
    <property type="entry name" value="GAF"/>
</dbReference>
<dbReference type="GeneID" id="37286405"/>
<sequence>MERVSARTSGTVIAVAGLVLAVVHLQSAVRLRASPRLLVVEAVVPLVLALIVAGIGGLLREERLGPAPFADRTLGWTVVGTVALVVAVGWLFADAAIRGQSVPGARRTVLNAATLGAVVGLVVGIYDARGQCQRRRAEQLTRINDTLRIATQEMVNATERDELEAVVCERLTDTGIYDGAWIGRYVPGDEFVRPSAWAGHDDKYFEPLEVAIDIDSQTEGGPGSEAIRTGDLQPIQNVFAEPSLEPWWDMLAEKGVESMAVVPLVGSEHAHGFLTIYANRANVFDTRECEALAELGESIGHAIDSMTARKQLGRRERELARQNERLDEFASVVSHDLRNPLNVAHGNLELARMDVDDDRLGRVADALDRMDELIDDLLTLARYGRTVDDVQPVDVRSVAERAWATTETEGAQLRFDDDPGTVEADESRLTQVFENLFRNSVEHSSTSSRAEPGDSVEHGSTGSRTESDDSVEHGSTNRRPAADEGVEFTRGGETDAAVTVTVGRTADGFYVEDDGPGIPESERDRVFEGGYTTADGGTGFGLNIVRTVAEAHGWTVAVTEGAAGGARFEFTTTGAEATRRER</sequence>
<dbReference type="PROSITE" id="PS50109">
    <property type="entry name" value="HIS_KIN"/>
    <property type="match status" value="1"/>
</dbReference>
<dbReference type="EMBL" id="CP031148">
    <property type="protein sequence ID" value="AXG09362.1"/>
    <property type="molecule type" value="Genomic_DNA"/>
</dbReference>
<dbReference type="CDD" id="cd00075">
    <property type="entry name" value="HATPase"/>
    <property type="match status" value="1"/>
</dbReference>
<evidence type="ECO:0000259" key="9">
    <source>
        <dbReference type="PROSITE" id="PS50109"/>
    </source>
</evidence>
<feature type="domain" description="Histidine kinase" evidence="9">
    <location>
        <begin position="332"/>
        <end position="576"/>
    </location>
</feature>
<feature type="transmembrane region" description="Helical" evidence="8">
    <location>
        <begin position="74"/>
        <end position="97"/>
    </location>
</feature>
<evidence type="ECO:0000256" key="7">
    <source>
        <dbReference type="SAM" id="MobiDB-lite"/>
    </source>
</evidence>
<dbReference type="SUPFAM" id="SSF47384">
    <property type="entry name" value="Homodimeric domain of signal transducing histidine kinase"/>
    <property type="match status" value="1"/>
</dbReference>
<evidence type="ECO:0000256" key="3">
    <source>
        <dbReference type="ARBA" id="ARBA00022553"/>
    </source>
</evidence>
<keyword evidence="8" id="KW-0472">Membrane</keyword>
<accession>A0A345EAZ0</accession>
<keyword evidence="4" id="KW-0808">Transferase</keyword>
<dbReference type="CDD" id="cd00082">
    <property type="entry name" value="HisKA"/>
    <property type="match status" value="1"/>
</dbReference>
<evidence type="ECO:0000256" key="2">
    <source>
        <dbReference type="ARBA" id="ARBA00012438"/>
    </source>
</evidence>
<evidence type="ECO:0000313" key="10">
    <source>
        <dbReference type="EMBL" id="AXG09362.1"/>
    </source>
</evidence>